<sequence>MQPDSPVQQWLVEMVQHLQSQQKELVAMLKQLQQDVASKISLPCPAIGCRSKFGSRAHLNRHIRDFASKPVEALLQKEHKKAAADLGLPPKHDQAADIEDYAEADLHNGAAHVFRSGPHPSPLSGPASFWSGPSQLPQRLQMFSGESDQQIDPRFLPGNNMDYPDTMSVVALEDFDMNNYEVPVPSFSREIEEIDIEAVLASMSPDDIPL</sequence>
<name>A0AA40BCY2_9PEZI</name>
<gene>
    <name evidence="1" type="ORF">B0H67DRAFT_549633</name>
</gene>
<protein>
    <submittedName>
        <fullName evidence="1">Uncharacterized protein</fullName>
    </submittedName>
</protein>
<dbReference type="AlphaFoldDB" id="A0AA40BCY2"/>
<proteinExistence type="predicted"/>
<comment type="caution">
    <text evidence="1">The sequence shown here is derived from an EMBL/GenBank/DDBJ whole genome shotgun (WGS) entry which is preliminary data.</text>
</comment>
<reference evidence="1" key="1">
    <citation type="submission" date="2023-06" db="EMBL/GenBank/DDBJ databases">
        <title>Genome-scale phylogeny and comparative genomics of the fungal order Sordariales.</title>
        <authorList>
            <consortium name="Lawrence Berkeley National Laboratory"/>
            <person name="Hensen N."/>
            <person name="Bonometti L."/>
            <person name="Westerberg I."/>
            <person name="Brannstrom I.O."/>
            <person name="Guillou S."/>
            <person name="Cros-Aarteil S."/>
            <person name="Calhoun S."/>
            <person name="Haridas S."/>
            <person name="Kuo A."/>
            <person name="Mondo S."/>
            <person name="Pangilinan J."/>
            <person name="Riley R."/>
            <person name="Labutti K."/>
            <person name="Andreopoulos B."/>
            <person name="Lipzen A."/>
            <person name="Chen C."/>
            <person name="Yanf M."/>
            <person name="Daum C."/>
            <person name="Ng V."/>
            <person name="Clum A."/>
            <person name="Steindorff A."/>
            <person name="Ohm R."/>
            <person name="Martin F."/>
            <person name="Silar P."/>
            <person name="Natvig D."/>
            <person name="Lalanne C."/>
            <person name="Gautier V."/>
            <person name="Ament-Velasquez S.L."/>
            <person name="Kruys A."/>
            <person name="Hutchinson M.I."/>
            <person name="Powell A.J."/>
            <person name="Barry K."/>
            <person name="Miller A.N."/>
            <person name="Grigoriev I.V."/>
            <person name="Debuchy R."/>
            <person name="Gladieux P."/>
            <person name="Thoren M.H."/>
            <person name="Johannesson H."/>
        </authorList>
    </citation>
    <scope>NUCLEOTIDE SEQUENCE</scope>
    <source>
        <strain evidence="1">SMH4607-1</strain>
    </source>
</reference>
<dbReference type="EMBL" id="JAUKUA010000001">
    <property type="protein sequence ID" value="KAK0731980.1"/>
    <property type="molecule type" value="Genomic_DNA"/>
</dbReference>
<accession>A0AA40BCY2</accession>
<evidence type="ECO:0000313" key="1">
    <source>
        <dbReference type="EMBL" id="KAK0731980.1"/>
    </source>
</evidence>
<evidence type="ECO:0000313" key="2">
    <source>
        <dbReference type="Proteomes" id="UP001172102"/>
    </source>
</evidence>
<organism evidence="1 2">
    <name type="scientific">Lasiosphaeris hirsuta</name>
    <dbReference type="NCBI Taxonomy" id="260670"/>
    <lineage>
        <taxon>Eukaryota</taxon>
        <taxon>Fungi</taxon>
        <taxon>Dikarya</taxon>
        <taxon>Ascomycota</taxon>
        <taxon>Pezizomycotina</taxon>
        <taxon>Sordariomycetes</taxon>
        <taxon>Sordariomycetidae</taxon>
        <taxon>Sordariales</taxon>
        <taxon>Lasiosphaeriaceae</taxon>
        <taxon>Lasiosphaeris</taxon>
    </lineage>
</organism>
<dbReference type="Proteomes" id="UP001172102">
    <property type="component" value="Unassembled WGS sequence"/>
</dbReference>
<keyword evidence="2" id="KW-1185">Reference proteome</keyword>